<gene>
    <name evidence="2" type="ORF">SAMN04488101_102589</name>
</gene>
<evidence type="ECO:0008006" key="4">
    <source>
        <dbReference type="Google" id="ProtNLM"/>
    </source>
</evidence>
<evidence type="ECO:0000256" key="1">
    <source>
        <dbReference type="SAM" id="SignalP"/>
    </source>
</evidence>
<feature type="chain" id="PRO_5012687050" description="GLPGLI family protein" evidence="1">
    <location>
        <begin position="20"/>
        <end position="306"/>
    </location>
</feature>
<accession>A0A1W2BM09</accession>
<sequence>MKKIALIAVFLLFAAYGHGQTGKTGQENIRIDTIKGSGNKLDTIITRKTELSFNNTFPNNYKRDETVVQALRPYMVSEIVDPGNQSHPIYLCHLREARQRLPEARLALLQCIKTGKMSREYMSKYNLANETDLNSITFLHIPVYYVTPNVALFQIGENVAKYYNLATGGFTYLMFRSNRLVGYLNFSNGNSKIVWMPNFITGGYTQIKKLGKKPIVLNLEVHTTNPKSTKGHINLFGYIDHGHLIYSLYDEGIIEKVAMDAIAEPYVFFKKSYTLETAESFLFGNSGRSTVNEWLDKAVNRLKSKP</sequence>
<dbReference type="Proteomes" id="UP000192678">
    <property type="component" value="Unassembled WGS sequence"/>
</dbReference>
<evidence type="ECO:0000313" key="2">
    <source>
        <dbReference type="EMBL" id="SMC73712.1"/>
    </source>
</evidence>
<dbReference type="OrthoDB" id="1491699at2"/>
<keyword evidence="3" id="KW-1185">Reference proteome</keyword>
<proteinExistence type="predicted"/>
<organism evidence="2 3">
    <name type="scientific">Pedobacter nyackensis</name>
    <dbReference type="NCBI Taxonomy" id="475255"/>
    <lineage>
        <taxon>Bacteria</taxon>
        <taxon>Pseudomonadati</taxon>
        <taxon>Bacteroidota</taxon>
        <taxon>Sphingobacteriia</taxon>
        <taxon>Sphingobacteriales</taxon>
        <taxon>Sphingobacteriaceae</taxon>
        <taxon>Pedobacter</taxon>
    </lineage>
</organism>
<keyword evidence="1" id="KW-0732">Signal</keyword>
<evidence type="ECO:0000313" key="3">
    <source>
        <dbReference type="Proteomes" id="UP000192678"/>
    </source>
</evidence>
<name>A0A1W2BM09_9SPHI</name>
<dbReference type="AlphaFoldDB" id="A0A1W2BM09"/>
<reference evidence="2 3" key="1">
    <citation type="submission" date="2017-04" db="EMBL/GenBank/DDBJ databases">
        <authorList>
            <person name="Afonso C.L."/>
            <person name="Miller P.J."/>
            <person name="Scott M.A."/>
            <person name="Spackman E."/>
            <person name="Goraichik I."/>
            <person name="Dimitrov K.M."/>
            <person name="Suarez D.L."/>
            <person name="Swayne D.E."/>
        </authorList>
    </citation>
    <scope>NUCLEOTIDE SEQUENCE [LARGE SCALE GENOMIC DNA]</scope>
    <source>
        <strain evidence="2 3">DSM 19625</strain>
    </source>
</reference>
<feature type="signal peptide" evidence="1">
    <location>
        <begin position="1"/>
        <end position="19"/>
    </location>
</feature>
<protein>
    <recommendedName>
        <fullName evidence="4">GLPGLI family protein</fullName>
    </recommendedName>
</protein>
<dbReference type="EMBL" id="FWYB01000002">
    <property type="protein sequence ID" value="SMC73712.1"/>
    <property type="molecule type" value="Genomic_DNA"/>
</dbReference>
<dbReference type="RefSeq" id="WP_084288564.1">
    <property type="nucleotide sequence ID" value="NZ_FWYB01000002.1"/>
</dbReference>